<dbReference type="RefSeq" id="WP_305961671.1">
    <property type="nucleotide sequence ID" value="NZ_JAVAMQ010000001.1"/>
</dbReference>
<dbReference type="EMBL" id="JAVAMQ010000001">
    <property type="protein sequence ID" value="MDP5305799.1"/>
    <property type="molecule type" value="Genomic_DNA"/>
</dbReference>
<evidence type="ECO:0000313" key="3">
    <source>
        <dbReference type="EMBL" id="MDP5305799.1"/>
    </source>
</evidence>
<feature type="region of interest" description="Disordered" evidence="1">
    <location>
        <begin position="91"/>
        <end position="135"/>
    </location>
</feature>
<feature type="compositionally biased region" description="Low complexity" evidence="1">
    <location>
        <begin position="91"/>
        <end position="106"/>
    </location>
</feature>
<keyword evidence="2" id="KW-0812">Transmembrane</keyword>
<organism evidence="3 4">
    <name type="scientific">Paracoccus spongiarum</name>
    <dbReference type="NCBI Taxonomy" id="3064387"/>
    <lineage>
        <taxon>Bacteria</taxon>
        <taxon>Pseudomonadati</taxon>
        <taxon>Pseudomonadota</taxon>
        <taxon>Alphaproteobacteria</taxon>
        <taxon>Rhodobacterales</taxon>
        <taxon>Paracoccaceae</taxon>
        <taxon>Paracoccus</taxon>
    </lineage>
</organism>
<sequence length="216" mass="22098">MAAAVLGVLVWLLTAGIGPMRWFEGLVLAAVATALLGAFLIWLLCRGEAAQDGSHWQPAEPAPPSPTMPLQAASASALPVAALPAADDPVGAGDAAVAPSGDAVAGGETAARPRSTRNDIYGGGAGRQAGTAPDAADDLKKIKGVGPKLEEVLHQHGISRFAQIAGWDDAEIDRMAEAIGRMGGRIRSDDWVGQARILAAGGETEFSGRVEDGEVY</sequence>
<keyword evidence="4" id="KW-1185">Reference proteome</keyword>
<reference evidence="3 4" key="1">
    <citation type="submission" date="2023-08" db="EMBL/GenBank/DDBJ databases">
        <authorList>
            <person name="Park J.-S."/>
        </authorList>
    </citation>
    <scope>NUCLEOTIDE SEQUENCE [LARGE SCALE GENOMIC DNA]</scope>
    <source>
        <strain evidence="3 4">2205BS29-5</strain>
    </source>
</reference>
<keyword evidence="2" id="KW-0472">Membrane</keyword>
<evidence type="ECO:0000313" key="4">
    <source>
        <dbReference type="Proteomes" id="UP001224997"/>
    </source>
</evidence>
<dbReference type="Proteomes" id="UP001224997">
    <property type="component" value="Unassembled WGS sequence"/>
</dbReference>
<gene>
    <name evidence="3" type="ORF">Q5Y72_01650</name>
</gene>
<feature type="transmembrane region" description="Helical" evidence="2">
    <location>
        <begin position="25"/>
        <end position="45"/>
    </location>
</feature>
<name>A0ABT9J7K9_9RHOB</name>
<evidence type="ECO:0000256" key="2">
    <source>
        <dbReference type="SAM" id="Phobius"/>
    </source>
</evidence>
<comment type="caution">
    <text evidence="3">The sequence shown here is derived from an EMBL/GenBank/DDBJ whole genome shotgun (WGS) entry which is preliminary data.</text>
</comment>
<protein>
    <submittedName>
        <fullName evidence="3">Uncharacterized protein</fullName>
    </submittedName>
</protein>
<keyword evidence="2" id="KW-1133">Transmembrane helix</keyword>
<accession>A0ABT9J7K9</accession>
<proteinExistence type="predicted"/>
<evidence type="ECO:0000256" key="1">
    <source>
        <dbReference type="SAM" id="MobiDB-lite"/>
    </source>
</evidence>
<dbReference type="Gene3D" id="1.10.150.20">
    <property type="entry name" value="5' to 3' exonuclease, C-terminal subdomain"/>
    <property type="match status" value="1"/>
</dbReference>